<dbReference type="EMBL" id="BOOW01000044">
    <property type="protein sequence ID" value="GII96350.1"/>
    <property type="molecule type" value="Genomic_DNA"/>
</dbReference>
<gene>
    <name evidence="1" type="ORF">Ssi02_65810</name>
</gene>
<proteinExistence type="predicted"/>
<organism evidence="1 2">
    <name type="scientific">Sinosporangium siamense</name>
    <dbReference type="NCBI Taxonomy" id="1367973"/>
    <lineage>
        <taxon>Bacteria</taxon>
        <taxon>Bacillati</taxon>
        <taxon>Actinomycetota</taxon>
        <taxon>Actinomycetes</taxon>
        <taxon>Streptosporangiales</taxon>
        <taxon>Streptosporangiaceae</taxon>
        <taxon>Sinosporangium</taxon>
    </lineage>
</organism>
<evidence type="ECO:0000313" key="2">
    <source>
        <dbReference type="Proteomes" id="UP000606172"/>
    </source>
</evidence>
<keyword evidence="2" id="KW-1185">Reference proteome</keyword>
<dbReference type="Proteomes" id="UP000606172">
    <property type="component" value="Unassembled WGS sequence"/>
</dbReference>
<accession>A0A919RNY7</accession>
<dbReference type="AlphaFoldDB" id="A0A919RNY7"/>
<evidence type="ECO:0000313" key="1">
    <source>
        <dbReference type="EMBL" id="GII96350.1"/>
    </source>
</evidence>
<comment type="caution">
    <text evidence="1">The sequence shown here is derived from an EMBL/GenBank/DDBJ whole genome shotgun (WGS) entry which is preliminary data.</text>
</comment>
<reference evidence="1" key="1">
    <citation type="submission" date="2021-01" db="EMBL/GenBank/DDBJ databases">
        <title>Whole genome shotgun sequence of Sinosporangium siamense NBRC 109515.</title>
        <authorList>
            <person name="Komaki H."/>
            <person name="Tamura T."/>
        </authorList>
    </citation>
    <scope>NUCLEOTIDE SEQUENCE</scope>
    <source>
        <strain evidence="1">NBRC 109515</strain>
    </source>
</reference>
<sequence>MGCERQSHRPGHPGKRSPVTKTIVDAAVGMTYPQLGANWQVSRDGWTEADALDDGLTTRQEALVQTACIEDVSGAIRVGDLSAVVASGSLPWAVWYRGPADLEYAAKGYFRVLEPMNYDAPAYTKHELSSKPHEVSGKKAWLYKLVLELDAAAVEAQGWSWRKETVMIVLVDRGAKKRPGILFISMPDSHQNLGDIDLVLGSIKAR</sequence>
<name>A0A919RNY7_9ACTN</name>
<protein>
    <submittedName>
        <fullName evidence="1">Uncharacterized protein</fullName>
    </submittedName>
</protein>